<name>A0ABY3CEV9_9GAMM</name>
<reference evidence="1 2" key="1">
    <citation type="journal article" date="2019" name="Antonie Van Leeuwenhoek">
        <title>Description of 'Ca. Methylobacter oryzae' KRF1, a novel species from the environmentally important Methylobacter clade 2.</title>
        <authorList>
            <person name="Khatri K."/>
            <person name="Mohite J.A."/>
            <person name="Pandit P.S."/>
            <person name="Bahulikar R."/>
            <person name="Rahalkar M.C."/>
        </authorList>
    </citation>
    <scope>NUCLEOTIDE SEQUENCE [LARGE SCALE GENOMIC DNA]</scope>
    <source>
        <strain evidence="1 2">KRF1</strain>
    </source>
</reference>
<evidence type="ECO:0000313" key="2">
    <source>
        <dbReference type="Proteomes" id="UP000733744"/>
    </source>
</evidence>
<organism evidence="1 2">
    <name type="scientific">Candidatus Methylobacter oryzae</name>
    <dbReference type="NCBI Taxonomy" id="2497749"/>
    <lineage>
        <taxon>Bacteria</taxon>
        <taxon>Pseudomonadati</taxon>
        <taxon>Pseudomonadota</taxon>
        <taxon>Gammaproteobacteria</taxon>
        <taxon>Methylococcales</taxon>
        <taxon>Methylococcaceae</taxon>
        <taxon>Methylobacter</taxon>
    </lineage>
</organism>
<evidence type="ECO:0000313" key="1">
    <source>
        <dbReference type="EMBL" id="TRX00561.1"/>
    </source>
</evidence>
<sequence length="67" mass="8076">MPNQQTEYQPAFKKYLCQKRVDGRSSRQKILDNCLQQQAIPHQVYNLEAIIAVGYRVKFHRCTRFYR</sequence>
<protein>
    <submittedName>
        <fullName evidence="1">Virulence RhuM family protein</fullName>
    </submittedName>
</protein>
<accession>A0ABY3CEV9</accession>
<dbReference type="EMBL" id="RYFG02000026">
    <property type="protein sequence ID" value="TRX00561.1"/>
    <property type="molecule type" value="Genomic_DNA"/>
</dbReference>
<proteinExistence type="predicted"/>
<gene>
    <name evidence="1" type="ORF">EKO24_005910</name>
</gene>
<dbReference type="Proteomes" id="UP000733744">
    <property type="component" value="Unassembled WGS sequence"/>
</dbReference>
<keyword evidence="2" id="KW-1185">Reference proteome</keyword>
<comment type="caution">
    <text evidence="1">The sequence shown here is derived from an EMBL/GenBank/DDBJ whole genome shotgun (WGS) entry which is preliminary data.</text>
</comment>